<protein>
    <submittedName>
        <fullName evidence="1">Oidioi.mRNA.OKI2018_I69.XSR.g15683.t1.cds</fullName>
    </submittedName>
</protein>
<evidence type="ECO:0000313" key="1">
    <source>
        <dbReference type="EMBL" id="CAG5098457.1"/>
    </source>
</evidence>
<organism evidence="1 2">
    <name type="scientific">Oikopleura dioica</name>
    <name type="common">Tunicate</name>
    <dbReference type="NCBI Taxonomy" id="34765"/>
    <lineage>
        <taxon>Eukaryota</taxon>
        <taxon>Metazoa</taxon>
        <taxon>Chordata</taxon>
        <taxon>Tunicata</taxon>
        <taxon>Appendicularia</taxon>
        <taxon>Copelata</taxon>
        <taxon>Oikopleuridae</taxon>
        <taxon>Oikopleura</taxon>
    </lineage>
</organism>
<name>A0ABN7SDN3_OIKDI</name>
<gene>
    <name evidence="1" type="ORF">OKIOD_LOCUS7241</name>
</gene>
<sequence>MLEHLLGLDSHQKAIKEICFLFGANHLNPKEIWRFEIGDWNLDTPTKKEPLSIISKLPQKSEKWKRPRGKLMLIIRTSDRIDDDNWCEINGYARDKKSSNIMNVSVVSTHETFDDPSKPSEEEFYYILECTARIFYT</sequence>
<dbReference type="EMBL" id="OU015569">
    <property type="protein sequence ID" value="CAG5098457.1"/>
    <property type="molecule type" value="Genomic_DNA"/>
</dbReference>
<keyword evidence="2" id="KW-1185">Reference proteome</keyword>
<accession>A0ABN7SDN3</accession>
<proteinExistence type="predicted"/>
<evidence type="ECO:0000313" key="2">
    <source>
        <dbReference type="Proteomes" id="UP001158576"/>
    </source>
</evidence>
<reference evidence="1 2" key="1">
    <citation type="submission" date="2021-04" db="EMBL/GenBank/DDBJ databases">
        <authorList>
            <person name="Bliznina A."/>
        </authorList>
    </citation>
    <scope>NUCLEOTIDE SEQUENCE [LARGE SCALE GENOMIC DNA]</scope>
</reference>
<dbReference type="Proteomes" id="UP001158576">
    <property type="component" value="Chromosome XSR"/>
</dbReference>